<comment type="caution">
    <text evidence="1">The sequence shown here is derived from an EMBL/GenBank/DDBJ whole genome shotgun (WGS) entry which is preliminary data.</text>
</comment>
<dbReference type="Proteomes" id="UP000654452">
    <property type="component" value="Unassembled WGS sequence"/>
</dbReference>
<dbReference type="EMBL" id="JAEPIV010000020">
    <property type="protein sequence ID" value="MBK4722061.1"/>
    <property type="molecule type" value="Genomic_DNA"/>
</dbReference>
<evidence type="ECO:0000313" key="2">
    <source>
        <dbReference type="Proteomes" id="UP000654452"/>
    </source>
</evidence>
<gene>
    <name evidence="1" type="ORF">JJL56_24715</name>
</gene>
<sequence>MGTPFSSAEKGDGIRFFFPNLTRPKKAAKHLSAAFPEISLSGVQRAIAVACGYRDWHELEISHTAAEPSILDEHLPEGAFRERAVTLVRSLGASLNILDGDVQSALPDMRLTGNRAFTYEDHEAIRTACWRAGPIPWKEGRHPGVIFRIKSKGFSKSEPHWWRRSTSAVRFIDHSASNGVCATFEAVVPRTRMADFIPRRLWLPYGWMDIEDGSRVLFSRDYLPLWRIADGKVERLMPTTEVHAYRDRQWFPESGRPWSYGPAREAAERMLAEYGITALPRLADVLPILIQDEHIDVKGAAKVLDGVRELA</sequence>
<evidence type="ECO:0000313" key="1">
    <source>
        <dbReference type="EMBL" id="MBK4722061.1"/>
    </source>
</evidence>
<proteinExistence type="predicted"/>
<name>A0ABS1I4S0_9PROT</name>
<accession>A0ABS1I4S0</accession>
<organism evidence="1 2">
    <name type="scientific">Azospirillum aestuarii</name>
    <dbReference type="NCBI Taxonomy" id="2802052"/>
    <lineage>
        <taxon>Bacteria</taxon>
        <taxon>Pseudomonadati</taxon>
        <taxon>Pseudomonadota</taxon>
        <taxon>Alphaproteobacteria</taxon>
        <taxon>Rhodospirillales</taxon>
        <taxon>Azospirillaceae</taxon>
        <taxon>Azospirillum</taxon>
    </lineage>
</organism>
<dbReference type="RefSeq" id="WP_200486691.1">
    <property type="nucleotide sequence ID" value="NZ_JAEPIV010000020.1"/>
</dbReference>
<keyword evidence="2" id="KW-1185">Reference proteome</keyword>
<reference evidence="1 2" key="1">
    <citation type="submission" date="2021-01" db="EMBL/GenBank/DDBJ databases">
        <title>Azospirillum sp. YIM DDC1 draft genome.</title>
        <authorList>
            <person name="Wang Y.-X."/>
        </authorList>
    </citation>
    <scope>NUCLEOTIDE SEQUENCE [LARGE SCALE GENOMIC DNA]</scope>
    <source>
        <strain evidence="1 2">YIM DDC1</strain>
    </source>
</reference>
<protein>
    <submittedName>
        <fullName evidence="1">Uncharacterized protein</fullName>
    </submittedName>
</protein>